<feature type="compositionally biased region" description="Low complexity" evidence="2">
    <location>
        <begin position="1425"/>
        <end position="1439"/>
    </location>
</feature>
<reference evidence="3" key="1">
    <citation type="submission" date="2021-11" db="EMBL/GenBank/DDBJ databases">
        <authorList>
            <person name="Schell T."/>
        </authorList>
    </citation>
    <scope>NUCLEOTIDE SEQUENCE</scope>
    <source>
        <strain evidence="3">M5</strain>
    </source>
</reference>
<feature type="compositionally biased region" description="Low complexity" evidence="2">
    <location>
        <begin position="917"/>
        <end position="942"/>
    </location>
</feature>
<feature type="compositionally biased region" description="Low complexity" evidence="2">
    <location>
        <begin position="500"/>
        <end position="517"/>
    </location>
</feature>
<feature type="region of interest" description="Disordered" evidence="2">
    <location>
        <begin position="1282"/>
        <end position="1308"/>
    </location>
</feature>
<evidence type="ECO:0000256" key="1">
    <source>
        <dbReference type="SAM" id="Coils"/>
    </source>
</evidence>
<feature type="compositionally biased region" description="Polar residues" evidence="2">
    <location>
        <begin position="948"/>
        <end position="961"/>
    </location>
</feature>
<feature type="compositionally biased region" description="Polar residues" evidence="2">
    <location>
        <begin position="1150"/>
        <end position="1166"/>
    </location>
</feature>
<feature type="compositionally biased region" description="Polar residues" evidence="2">
    <location>
        <begin position="1291"/>
        <end position="1303"/>
    </location>
</feature>
<feature type="compositionally biased region" description="Polar residues" evidence="2">
    <location>
        <begin position="990"/>
        <end position="1001"/>
    </location>
</feature>
<evidence type="ECO:0000313" key="3">
    <source>
        <dbReference type="EMBL" id="CAH0107538.1"/>
    </source>
</evidence>
<proteinExistence type="predicted"/>
<feature type="region of interest" description="Disordered" evidence="2">
    <location>
        <begin position="441"/>
        <end position="517"/>
    </location>
</feature>
<feature type="compositionally biased region" description="Low complexity" evidence="2">
    <location>
        <begin position="356"/>
        <end position="387"/>
    </location>
</feature>
<feature type="compositionally biased region" description="Low complexity" evidence="2">
    <location>
        <begin position="94"/>
        <end position="106"/>
    </location>
</feature>
<feature type="compositionally biased region" description="Basic and acidic residues" evidence="2">
    <location>
        <begin position="904"/>
        <end position="915"/>
    </location>
</feature>
<evidence type="ECO:0000256" key="2">
    <source>
        <dbReference type="SAM" id="MobiDB-lite"/>
    </source>
</evidence>
<gene>
    <name evidence="3" type="ORF">DGAL_LOCUS10858</name>
</gene>
<feature type="compositionally biased region" description="Acidic residues" evidence="2">
    <location>
        <begin position="1241"/>
        <end position="1260"/>
    </location>
</feature>
<accession>A0A8J2RMU9</accession>
<feature type="compositionally biased region" description="Low complexity" evidence="2">
    <location>
        <begin position="1065"/>
        <end position="1074"/>
    </location>
</feature>
<feature type="coiled-coil region" evidence="1">
    <location>
        <begin position="631"/>
        <end position="658"/>
    </location>
</feature>
<feature type="compositionally biased region" description="Basic and acidic residues" evidence="2">
    <location>
        <begin position="1468"/>
        <end position="1477"/>
    </location>
</feature>
<feature type="compositionally biased region" description="Low complexity" evidence="2">
    <location>
        <begin position="471"/>
        <end position="488"/>
    </location>
</feature>
<sequence length="2516" mass="275705">MVLNLFKTLASKNEAAHHRTQNHHQSRMLCIFDQLWDQNWTLDRINNLFEPLCTLCRIRTLIGDLTNCSLTPFLCSRSKGNQEMVPTGYQRFVGTTTGTSSTTSSGRISRMARSLPQHVPEVLTRPSDSSSSGVVVVGSKSTSHSFGGGGGVMNRLHQTTTSAGHHHLLTGSLSAPSSPSQLVKSSSIPLKMRQSVARQGAPPPNIIVEKGRIEFVKTSSSTSTTNNPPVETQLPTTEKHKLQMGTKIFRPPSSSCSPSPKKSNSLPESTSTDHQEMPPKGVKSPKESSGGSISFRDRSASPKFNSTRESTPPLPDSKIPSGLMRMKQPTTTTTPDVVRANHLPRPGFINKSRETSPSPQQQQQQSCSSAKPLSSSIPSNKCASNNSNGSCAGSVNGAAVPVSPNLIRWRAKLSGSSGPCVTNHLNLNVSAAAAAAAATTTNNSSIAGSHPKKTPPSSGGASLVKLSGNGAKSCPSSSSTTSSSKPSTSAPPPQVVDGISTPADADPTSSSSTTTADNQMQLLNLHYEVKRLEETVHTLLPLRHQQSALIQSYEERLSEAQTRLATAEAEVAQLKERLARCEGAEVDGRQVIQQLEADKSSMAASHEQQRLVFDKCLDEIANHVVQALISQKNLQGECRRLRSQVSDLEQRNVALNLLLTQSLRDSMLENQKKPPADNLGMVKSNSYEPQRVETSNQRDSLCSTVSDSEIRMSCNSSIFETASGVRPLVSKDSNWTLSSTSSSSSSTASQAALAVQQSSEQNNPVERAEKLLAVLKHRLFSAQLNSYKSIRIQPRNNSGDIRRSLVLPAGPVETSSLPARPSTLSFCPSAPVKETNVMTCVNDPSTPSVRALVQVLEKRVGNPLPSTSSSSSLEKAEKSPRPPLPLAPGLVRSIRNAAITAGDSSHDSPASKDEGYSTMSSDVQVDSSSSSSSSFIASGCSSPATLRRSASGSTPNSTTRSLPIAKRKTLLNSSSCSSSSAYSSDSRPSQPNRSISLQETHSGAVGLEELKEEASDETNEDMAGGGGGGRCCESSVVPSHSQFSDYGASSFKREWPGVQLGTLCEDWSPSSVASDSEDVESDRDEGMFSRVTNQEEQSVPKWKSDDELYKADQEEDVAVGEESWKTLDVRNNKSQQSEQESQHPLRRSRAQVQLSSDPSGNNSSVASLLPRVPPNYSEHEMEDWILDDREHEPSPSESEETNGATALPAISENSYESDGDDEEEEEELFVPEIDSPTCEMAEQETIESEDDDDAEEESLDTEFTRDYYRLVKFESNRSLANSEKYDHCPQQGETASSVDSSTGLLPPPDRQVALQTVLDFIAEQQRYCAIRETADAVAPNELPHGLDPSVSSSTLLQLRHLIADDDDTEAEDSSDDEGATNGRDGAVLHSGFPTNWMPVHGSRAELVDLNNAEVRATMLEKLFRSSSSSSINESSSSDSFEGNEEKVRGNVESSEDSCPPSIASPSATEEKYEEKGCDQSQKFKMAGPILVSSAMKINRNFFAQKLQAFKEEPPLQKTNAFGFGMKVLENAKTRNHPILLSFKDIGEIPIPISKEDSQRLKAVSQPIRKGLWEMNLLSSHLNTGNPHVVKYLNQTIPIMVDLTLRNMQLNREQLEGFQVVPYKLTIAEPGTGVLVQQPAIDSLGVFATMIVQVPFQGGHQGGIIKILRGKLMRTFENASESSSLFYYTAFMSNSTVEMAELSSGSMVTITFHLVCSNPPSSTSVPTYFKDVASILLQLSPTGPDRLLAIPLDSNEVSFAALSPANRRLYDLFKNMNFLHIRLAIVCYFRVIRASQAKGCKCCVERSIPCEKAVVQQQIYQEKISTVKWLDTSDKDMQFESLHVDTSTEVVGGESLFSEKPTVETVDSQSGLLHQWFHRPMLVIWHKERSLQLDCLHRFDILLKNLQLGAQSANGNKETLRSLNDIIKFCKESQETFWKKDSIIQLLKLCLQLKSNKETIEVMEFLANKEGIRCESTADILVEVVKSIGWDLCVDSILKFICSSRAQEQMPNFIYFISQLLNAGCHKAAAVVASQICTFLSSGNLITEMDIPVFARCVDFLMVMDENPLTKHPKRLYNLFVHIKENFPGFLPILQLLMIVQNYLDARPAERITDTAIAWFYNLCLHLSGITIPIQTQPDAILSALKLFVSTGDSTIIQMFKNNLSSDVNQSNGLLKSLIALEGFWSFAQLSSENKEVVASLVDKRIQWLIPMPKPTATWEIPNITVVDHPIVENFMRSNLQTMSYQNFNNKQHARNWMRKHYHELAPYAELEVRGAGRGAFCIIEKKKRRYIGGERKFALFHKELMELIDWRLKRLGDTIFSIVKDQNTDEISSAEVVQQPTTETIPTPVQVTPVVPVTPKCVSNPVVLDRVGTRAVTVLSNIQQQQPVKKTAAKVKKTTANRIVSPSKLAQLLNNPAVEKKKPVKTLKTSPTNVLSVRQVNQVQPSFQSTKSSVDSKSSIPVQTLLPSNVPSPKTTPRRIGVAKRPIVMASFSQFNNPAVDVKEESASKRAKLEMV</sequence>
<keyword evidence="1" id="KW-0175">Coiled coil</keyword>
<dbReference type="PANTHER" id="PTHR33099:SF7">
    <property type="entry name" value="MYND-TYPE DOMAIN-CONTAINING PROTEIN"/>
    <property type="match status" value="1"/>
</dbReference>
<dbReference type="Proteomes" id="UP000789390">
    <property type="component" value="Unassembled WGS sequence"/>
</dbReference>
<dbReference type="OrthoDB" id="6369530at2759"/>
<organism evidence="3 4">
    <name type="scientific">Daphnia galeata</name>
    <dbReference type="NCBI Taxonomy" id="27404"/>
    <lineage>
        <taxon>Eukaryota</taxon>
        <taxon>Metazoa</taxon>
        <taxon>Ecdysozoa</taxon>
        <taxon>Arthropoda</taxon>
        <taxon>Crustacea</taxon>
        <taxon>Branchiopoda</taxon>
        <taxon>Diplostraca</taxon>
        <taxon>Cladocera</taxon>
        <taxon>Anomopoda</taxon>
        <taxon>Daphniidae</taxon>
        <taxon>Daphnia</taxon>
    </lineage>
</organism>
<feature type="compositionally biased region" description="Low complexity" evidence="2">
    <location>
        <begin position="251"/>
        <end position="269"/>
    </location>
</feature>
<feature type="region of interest" description="Disordered" evidence="2">
    <location>
        <begin position="248"/>
        <end position="387"/>
    </location>
</feature>
<feature type="compositionally biased region" description="Polar residues" evidence="2">
    <location>
        <begin position="683"/>
        <end position="700"/>
    </location>
</feature>
<feature type="region of interest" description="Disordered" evidence="2">
    <location>
        <begin position="900"/>
        <end position="1047"/>
    </location>
</feature>
<evidence type="ECO:0000313" key="4">
    <source>
        <dbReference type="Proteomes" id="UP000789390"/>
    </source>
</evidence>
<dbReference type="EMBL" id="CAKKLH010000277">
    <property type="protein sequence ID" value="CAH0107538.1"/>
    <property type="molecule type" value="Genomic_DNA"/>
</dbReference>
<keyword evidence="4" id="KW-1185">Reference proteome</keyword>
<feature type="compositionally biased region" description="Basic and acidic residues" evidence="2">
    <location>
        <begin position="1102"/>
        <end position="1112"/>
    </location>
</feature>
<feature type="compositionally biased region" description="Low complexity" evidence="2">
    <location>
        <begin position="973"/>
        <end position="989"/>
    </location>
</feature>
<feature type="region of interest" description="Disordered" evidence="2">
    <location>
        <begin position="92"/>
        <end position="111"/>
    </location>
</feature>
<feature type="compositionally biased region" description="Acidic residues" evidence="2">
    <location>
        <begin position="1215"/>
        <end position="1229"/>
    </location>
</feature>
<feature type="coiled-coil region" evidence="1">
    <location>
        <begin position="543"/>
        <end position="584"/>
    </location>
</feature>
<feature type="compositionally biased region" description="Acidic residues" evidence="2">
    <location>
        <begin position="1364"/>
        <end position="1378"/>
    </location>
</feature>
<feature type="region of interest" description="Disordered" evidence="2">
    <location>
        <begin position="860"/>
        <end position="888"/>
    </location>
</feature>
<feature type="region of interest" description="Disordered" evidence="2">
    <location>
        <begin position="1063"/>
        <end position="1261"/>
    </location>
</feature>
<comment type="caution">
    <text evidence="3">The sequence shown here is derived from an EMBL/GenBank/DDBJ whole genome shotgun (WGS) entry which is preliminary data.</text>
</comment>
<feature type="region of interest" description="Disordered" evidence="2">
    <location>
        <begin position="1425"/>
        <end position="1478"/>
    </location>
</feature>
<protein>
    <submittedName>
        <fullName evidence="3">Uncharacterized protein</fullName>
    </submittedName>
</protein>
<name>A0A8J2RMU9_9CRUS</name>
<feature type="compositionally biased region" description="Basic and acidic residues" evidence="2">
    <location>
        <begin position="1122"/>
        <end position="1131"/>
    </location>
</feature>
<feature type="region of interest" description="Disordered" evidence="2">
    <location>
        <begin position="1364"/>
        <end position="1389"/>
    </location>
</feature>
<dbReference type="PANTHER" id="PTHR33099">
    <property type="entry name" value="FE2OG DIOXYGENASE DOMAIN-CONTAINING PROTEIN"/>
    <property type="match status" value="1"/>
</dbReference>
<feature type="region of interest" description="Disordered" evidence="2">
    <location>
        <begin position="670"/>
        <end position="700"/>
    </location>
</feature>